<dbReference type="Proteomes" id="UP000499080">
    <property type="component" value="Unassembled WGS sequence"/>
</dbReference>
<keyword evidence="2" id="KW-1185">Reference proteome</keyword>
<organism evidence="1 2">
    <name type="scientific">Araneus ventricosus</name>
    <name type="common">Orbweaver spider</name>
    <name type="synonym">Epeira ventricosa</name>
    <dbReference type="NCBI Taxonomy" id="182803"/>
    <lineage>
        <taxon>Eukaryota</taxon>
        <taxon>Metazoa</taxon>
        <taxon>Ecdysozoa</taxon>
        <taxon>Arthropoda</taxon>
        <taxon>Chelicerata</taxon>
        <taxon>Arachnida</taxon>
        <taxon>Araneae</taxon>
        <taxon>Araneomorphae</taxon>
        <taxon>Entelegynae</taxon>
        <taxon>Araneoidea</taxon>
        <taxon>Araneidae</taxon>
        <taxon>Araneus</taxon>
    </lineage>
</organism>
<name>A0A4Y2JTI5_ARAVE</name>
<proteinExistence type="predicted"/>
<evidence type="ECO:0000313" key="1">
    <source>
        <dbReference type="EMBL" id="GBM93713.1"/>
    </source>
</evidence>
<reference evidence="1 2" key="1">
    <citation type="journal article" date="2019" name="Sci. Rep.">
        <title>Orb-weaving spider Araneus ventricosus genome elucidates the spidroin gene catalogue.</title>
        <authorList>
            <person name="Kono N."/>
            <person name="Nakamura H."/>
            <person name="Ohtoshi R."/>
            <person name="Moran D.A.P."/>
            <person name="Shinohara A."/>
            <person name="Yoshida Y."/>
            <person name="Fujiwara M."/>
            <person name="Mori M."/>
            <person name="Tomita M."/>
            <person name="Arakawa K."/>
        </authorList>
    </citation>
    <scope>NUCLEOTIDE SEQUENCE [LARGE SCALE GENOMIC DNA]</scope>
</reference>
<sequence length="117" mass="12953">MVLSWIHLPPKKDNQFVLNRVAQIRSRVQQVQRNHITETSNPADCAYRGISSNTLLNHPLWWGSILVPPVGLGDVTFPVVNGENGETLLTVVKVTSPNPTGSTRIDPEVWSTMVIVT</sequence>
<protein>
    <submittedName>
        <fullName evidence="1">Uncharacterized protein</fullName>
    </submittedName>
</protein>
<dbReference type="EMBL" id="BGPR01111975">
    <property type="protein sequence ID" value="GBM93713.1"/>
    <property type="molecule type" value="Genomic_DNA"/>
</dbReference>
<evidence type="ECO:0000313" key="2">
    <source>
        <dbReference type="Proteomes" id="UP000499080"/>
    </source>
</evidence>
<gene>
    <name evidence="1" type="ORF">AVEN_3033_1</name>
</gene>
<comment type="caution">
    <text evidence="1">The sequence shown here is derived from an EMBL/GenBank/DDBJ whole genome shotgun (WGS) entry which is preliminary data.</text>
</comment>
<dbReference type="AlphaFoldDB" id="A0A4Y2JTI5"/>
<accession>A0A4Y2JTI5</accession>
<dbReference type="OrthoDB" id="8057024at2759"/>